<feature type="domain" description="Aminotransferase class V" evidence="12">
    <location>
        <begin position="5"/>
        <end position="367"/>
    </location>
</feature>
<dbReference type="GO" id="GO:0031071">
    <property type="term" value="F:cysteine desulfurase activity"/>
    <property type="evidence" value="ECO:0007669"/>
    <property type="project" value="UniProtKB-EC"/>
</dbReference>
<organism evidence="13 14">
    <name type="scientific">Aliidiomarina halalkaliphila</name>
    <dbReference type="NCBI Taxonomy" id="2593535"/>
    <lineage>
        <taxon>Bacteria</taxon>
        <taxon>Pseudomonadati</taxon>
        <taxon>Pseudomonadota</taxon>
        <taxon>Gammaproteobacteria</taxon>
        <taxon>Alteromonadales</taxon>
        <taxon>Idiomarinaceae</taxon>
        <taxon>Aliidiomarina</taxon>
    </lineage>
</organism>
<dbReference type="InterPro" id="IPR015421">
    <property type="entry name" value="PyrdxlP-dep_Trfase_major"/>
</dbReference>
<dbReference type="Pfam" id="PF00266">
    <property type="entry name" value="Aminotran_5"/>
    <property type="match status" value="1"/>
</dbReference>
<evidence type="ECO:0000256" key="10">
    <source>
        <dbReference type="ARBA" id="ARBA00050776"/>
    </source>
</evidence>
<keyword evidence="7" id="KW-0663">Pyridoxal phosphate</keyword>
<dbReference type="InterPro" id="IPR020578">
    <property type="entry name" value="Aminotrans_V_PyrdxlP_BS"/>
</dbReference>
<dbReference type="GO" id="GO:0046872">
    <property type="term" value="F:metal ion binding"/>
    <property type="evidence" value="ECO:0007669"/>
    <property type="project" value="UniProtKB-KW"/>
</dbReference>
<dbReference type="InterPro" id="IPR016454">
    <property type="entry name" value="Cysteine_dSase"/>
</dbReference>
<evidence type="ECO:0000256" key="3">
    <source>
        <dbReference type="ARBA" id="ARBA00012239"/>
    </source>
</evidence>
<dbReference type="InterPro" id="IPR015422">
    <property type="entry name" value="PyrdxlP-dep_Trfase_small"/>
</dbReference>
<protein>
    <recommendedName>
        <fullName evidence="3">cysteine desulfurase</fullName>
        <ecNumber evidence="3">2.8.1.7</ecNumber>
    </recommendedName>
</protein>
<evidence type="ECO:0000256" key="5">
    <source>
        <dbReference type="ARBA" id="ARBA00022714"/>
    </source>
</evidence>
<evidence type="ECO:0000256" key="4">
    <source>
        <dbReference type="ARBA" id="ARBA00022679"/>
    </source>
</evidence>
<keyword evidence="8" id="KW-0408">Iron</keyword>
<dbReference type="GO" id="GO:0051537">
    <property type="term" value="F:2 iron, 2 sulfur cluster binding"/>
    <property type="evidence" value="ECO:0007669"/>
    <property type="project" value="UniProtKB-KW"/>
</dbReference>
<dbReference type="PIRSF" id="PIRSF005572">
    <property type="entry name" value="NifS"/>
    <property type="match status" value="1"/>
</dbReference>
<evidence type="ECO:0000256" key="6">
    <source>
        <dbReference type="ARBA" id="ARBA00022723"/>
    </source>
</evidence>
<comment type="catalytic activity">
    <reaction evidence="10">
        <text>(sulfur carrier)-H + L-cysteine = (sulfur carrier)-SH + L-alanine</text>
        <dbReference type="Rhea" id="RHEA:43892"/>
        <dbReference type="Rhea" id="RHEA-COMP:14737"/>
        <dbReference type="Rhea" id="RHEA-COMP:14739"/>
        <dbReference type="ChEBI" id="CHEBI:29917"/>
        <dbReference type="ChEBI" id="CHEBI:35235"/>
        <dbReference type="ChEBI" id="CHEBI:57972"/>
        <dbReference type="ChEBI" id="CHEBI:64428"/>
        <dbReference type="EC" id="2.8.1.7"/>
    </reaction>
</comment>
<evidence type="ECO:0000256" key="1">
    <source>
        <dbReference type="ARBA" id="ARBA00001933"/>
    </source>
</evidence>
<name>A0A552X5U3_9GAMM</name>
<evidence type="ECO:0000256" key="9">
    <source>
        <dbReference type="ARBA" id="ARBA00023014"/>
    </source>
</evidence>
<evidence type="ECO:0000256" key="11">
    <source>
        <dbReference type="RuleBase" id="RU004504"/>
    </source>
</evidence>
<comment type="cofactor">
    <cofactor evidence="1 11">
        <name>pyridoxal 5'-phosphate</name>
        <dbReference type="ChEBI" id="CHEBI:597326"/>
    </cofactor>
</comment>
<evidence type="ECO:0000256" key="8">
    <source>
        <dbReference type="ARBA" id="ARBA00023004"/>
    </source>
</evidence>
<dbReference type="PANTHER" id="PTHR11601">
    <property type="entry name" value="CYSTEINE DESULFURYLASE FAMILY MEMBER"/>
    <property type="match status" value="1"/>
</dbReference>
<keyword evidence="6" id="KW-0479">Metal-binding</keyword>
<dbReference type="Gene3D" id="3.40.640.10">
    <property type="entry name" value="Type I PLP-dependent aspartate aminotransferase-like (Major domain)"/>
    <property type="match status" value="1"/>
</dbReference>
<dbReference type="PANTHER" id="PTHR11601:SF34">
    <property type="entry name" value="CYSTEINE DESULFURASE"/>
    <property type="match status" value="1"/>
</dbReference>
<gene>
    <name evidence="13" type="ORF">FM042_05720</name>
</gene>
<accession>A0A552X5U3</accession>
<dbReference type="SUPFAM" id="SSF53383">
    <property type="entry name" value="PLP-dependent transferases"/>
    <property type="match status" value="1"/>
</dbReference>
<reference evidence="13 14" key="1">
    <citation type="submission" date="2019-07" db="EMBL/GenBank/DDBJ databases">
        <authorList>
            <person name="Yang M."/>
            <person name="Zhao D."/>
            <person name="Xiang H."/>
        </authorList>
    </citation>
    <scope>NUCLEOTIDE SEQUENCE [LARGE SCALE GENOMIC DNA]</scope>
    <source>
        <strain evidence="13 14">IM1326</strain>
    </source>
</reference>
<dbReference type="OrthoDB" id="9808002at2"/>
<dbReference type="Gene3D" id="3.90.1150.10">
    <property type="entry name" value="Aspartate Aminotransferase, domain 1"/>
    <property type="match status" value="1"/>
</dbReference>
<comment type="similarity">
    <text evidence="2">Belongs to the class-V pyridoxal-phosphate-dependent aminotransferase family. NifS/IscS subfamily.</text>
</comment>
<evidence type="ECO:0000313" key="14">
    <source>
        <dbReference type="Proteomes" id="UP000320359"/>
    </source>
</evidence>
<dbReference type="Proteomes" id="UP000320359">
    <property type="component" value="Unassembled WGS sequence"/>
</dbReference>
<comment type="caution">
    <text evidence="13">The sequence shown here is derived from an EMBL/GenBank/DDBJ whole genome shotgun (WGS) entry which is preliminary data.</text>
</comment>
<evidence type="ECO:0000256" key="7">
    <source>
        <dbReference type="ARBA" id="ARBA00022898"/>
    </source>
</evidence>
<proteinExistence type="inferred from homology"/>
<dbReference type="RefSeq" id="WP_143235204.1">
    <property type="nucleotide sequence ID" value="NZ_VJWL01000001.1"/>
</dbReference>
<dbReference type="NCBIfam" id="NF010611">
    <property type="entry name" value="PRK14012.1"/>
    <property type="match status" value="1"/>
</dbReference>
<dbReference type="PROSITE" id="PS00595">
    <property type="entry name" value="AA_TRANSFER_CLASS_5"/>
    <property type="match status" value="1"/>
</dbReference>
<keyword evidence="14" id="KW-1185">Reference proteome</keyword>
<dbReference type="EMBL" id="VJWL01000001">
    <property type="protein sequence ID" value="TRW50329.1"/>
    <property type="molecule type" value="Genomic_DNA"/>
</dbReference>
<keyword evidence="9" id="KW-0411">Iron-sulfur</keyword>
<dbReference type="InterPro" id="IPR000192">
    <property type="entry name" value="Aminotrans_V_dom"/>
</dbReference>
<keyword evidence="5" id="KW-0001">2Fe-2S</keyword>
<evidence type="ECO:0000259" key="12">
    <source>
        <dbReference type="Pfam" id="PF00266"/>
    </source>
</evidence>
<dbReference type="EC" id="2.8.1.7" evidence="3"/>
<dbReference type="InterPro" id="IPR015424">
    <property type="entry name" value="PyrdxlP-dep_Trfase"/>
</dbReference>
<dbReference type="AlphaFoldDB" id="A0A552X5U3"/>
<evidence type="ECO:0000313" key="13">
    <source>
        <dbReference type="EMBL" id="TRW50329.1"/>
    </source>
</evidence>
<keyword evidence="4 13" id="KW-0808">Transferase</keyword>
<sequence length="382" mass="40948">MKYPVYLDYAATTPVDPRVAECMMGYLTMDGVFGNPASRSHRFGWQAEEAVDIARESIAQLIHADPREIVFTSGATEASNLAIKGVADFYQERGKHIVTVCTEHKATLDTCKALEDEGYEVTYLTVSDTGALDLNAVKAALRSDTVLLTVMYVNNEIGVIHDIAALAEIAHNNGTLIHVDAAQAVGKIPVDVRALDIDLMSISAHKMYGPKGIGALYVRRTPRVYLVSQMHGGGHERGMRSGTLPTHQIAGFGKAAEIAGQELAAESERLATLRQRLWDGLKSIPGVVLNTDLTHSVAGILNVGFCDVEGETLLMALSQLAISSGSACNSASVEPSYVLKALGRSDAVAHASIRLSVGRFTTPEEVDFAAQLVRDTANGLRN</sequence>
<evidence type="ECO:0000256" key="2">
    <source>
        <dbReference type="ARBA" id="ARBA00006490"/>
    </source>
</evidence>
<dbReference type="FunFam" id="3.40.640.10:FF:000003">
    <property type="entry name" value="Cysteine desulfurase IscS"/>
    <property type="match status" value="1"/>
</dbReference>